<evidence type="ECO:0000256" key="1">
    <source>
        <dbReference type="ARBA" id="ARBA00006739"/>
    </source>
</evidence>
<feature type="transmembrane region" description="Helical" evidence="4">
    <location>
        <begin position="300"/>
        <end position="326"/>
    </location>
</feature>
<keyword evidence="4" id="KW-1133">Transmembrane helix</keyword>
<proteinExistence type="inferred from homology"/>
<keyword evidence="3" id="KW-0808">Transferase</keyword>
<feature type="transmembrane region" description="Helical" evidence="4">
    <location>
        <begin position="6"/>
        <end position="31"/>
    </location>
</feature>
<dbReference type="AlphaFoldDB" id="A0A2A6E3F3"/>
<feature type="transmembrane region" description="Helical" evidence="4">
    <location>
        <begin position="362"/>
        <end position="382"/>
    </location>
</feature>
<dbReference type="SUPFAM" id="SSF53448">
    <property type="entry name" value="Nucleotide-diphospho-sugar transferases"/>
    <property type="match status" value="1"/>
</dbReference>
<comment type="similarity">
    <text evidence="1">Belongs to the glycosyltransferase 2 family.</text>
</comment>
<dbReference type="Pfam" id="PF13641">
    <property type="entry name" value="Glyco_tranf_2_3"/>
    <property type="match status" value="1"/>
</dbReference>
<evidence type="ECO:0008006" key="7">
    <source>
        <dbReference type="Google" id="ProtNLM"/>
    </source>
</evidence>
<dbReference type="Gene3D" id="3.90.550.10">
    <property type="entry name" value="Spore Coat Polysaccharide Biosynthesis Protein SpsA, Chain A"/>
    <property type="match status" value="1"/>
</dbReference>
<evidence type="ECO:0000313" key="6">
    <source>
        <dbReference type="Proteomes" id="UP000243688"/>
    </source>
</evidence>
<dbReference type="PANTHER" id="PTHR43630:SF1">
    <property type="entry name" value="POLY-BETA-1,6-N-ACETYL-D-GLUCOSAMINE SYNTHASE"/>
    <property type="match status" value="1"/>
</dbReference>
<name>A0A2A6E3F3_9BACL</name>
<dbReference type="PANTHER" id="PTHR43630">
    <property type="entry name" value="POLY-BETA-1,6-N-ACETYL-D-GLUCOSAMINE SYNTHASE"/>
    <property type="match status" value="1"/>
</dbReference>
<evidence type="ECO:0000256" key="2">
    <source>
        <dbReference type="ARBA" id="ARBA00022676"/>
    </source>
</evidence>
<evidence type="ECO:0000256" key="3">
    <source>
        <dbReference type="ARBA" id="ARBA00022679"/>
    </source>
</evidence>
<keyword evidence="4" id="KW-0472">Membrane</keyword>
<keyword evidence="4" id="KW-0812">Transmembrane</keyword>
<dbReference type="Proteomes" id="UP000243688">
    <property type="component" value="Unassembled WGS sequence"/>
</dbReference>
<evidence type="ECO:0000256" key="4">
    <source>
        <dbReference type="SAM" id="Phobius"/>
    </source>
</evidence>
<evidence type="ECO:0000313" key="5">
    <source>
        <dbReference type="EMBL" id="PDO11670.1"/>
    </source>
</evidence>
<accession>A0A2A6E3F3</accession>
<dbReference type="InterPro" id="IPR029044">
    <property type="entry name" value="Nucleotide-diphossugar_trans"/>
</dbReference>
<feature type="transmembrane region" description="Helical" evidence="4">
    <location>
        <begin position="332"/>
        <end position="350"/>
    </location>
</feature>
<gene>
    <name evidence="5" type="ORF">BLM47_00695</name>
</gene>
<dbReference type="CDD" id="cd06423">
    <property type="entry name" value="CESA_like"/>
    <property type="match status" value="1"/>
</dbReference>
<protein>
    <recommendedName>
        <fullName evidence="7">Glycosyl transferase family 2</fullName>
    </recommendedName>
</protein>
<reference evidence="5 6" key="1">
    <citation type="submission" date="2016-12" db="EMBL/GenBank/DDBJ databases">
        <title>Candidatus Reconcilibacillus cellulovorans genome.</title>
        <authorList>
            <person name="Kolinko S."/>
            <person name="Wu Y.-W."/>
            <person name="Tachea F."/>
            <person name="Denzel E."/>
            <person name="Hiras J."/>
            <person name="Baecker N."/>
            <person name="Chan L.J."/>
            <person name="Eichorst S.A."/>
            <person name="Frey D."/>
            <person name="Adams P.D."/>
            <person name="Pray T."/>
            <person name="Tanjore D."/>
            <person name="Petzold C.J."/>
            <person name="Gladden J.M."/>
            <person name="Simmons B.A."/>
            <person name="Singer S.W."/>
        </authorList>
    </citation>
    <scope>NUCLEOTIDE SEQUENCE [LARGE SCALE GENOMIC DNA]</scope>
    <source>
        <strain evidence="5">JTherm</strain>
    </source>
</reference>
<dbReference type="GO" id="GO:0016757">
    <property type="term" value="F:glycosyltransferase activity"/>
    <property type="evidence" value="ECO:0007669"/>
    <property type="project" value="UniProtKB-KW"/>
</dbReference>
<comment type="caution">
    <text evidence="5">The sequence shown here is derived from an EMBL/GenBank/DDBJ whole genome shotgun (WGS) entry which is preliminary data.</text>
</comment>
<keyword evidence="2" id="KW-0328">Glycosyltransferase</keyword>
<sequence>MTVILVFFYISSGFFWLLLLYHCVLAVAGIYERLTPSRYPIPERYPSVALLIPAYNESLVLADTLEAMRKLRYPGKLDIYVLNDGSTDHTAEIARFYAEQVPFIHCIDVPPGQPKGKARVLNYGISVTDSDYVAVFDADNRPAPDCLMKLLHAAVSTPKAVGAVGHVRTLNESRNFFTRCIALEFSTFQLLMQAGRWRLFRLGSLPGTVMVVRRDALIAAGGYDPNALAEDADLSISLNKRGGQLVVVPEAVSWEEEPETFSVWFRQRTRWMEGNFYLIAKSLRHAREFRGRAAIDAVQLLSIYILGVLMMTYSNICFLLGLTGLFAAPSNLPLLLFWFDSWFILFLQLLSAQMLDKPRFRAVDLAVALAMYFTYAQLWYLVLLRGAWRYQKRKRKPIVWDKTQRFGKGLDVSA</sequence>
<dbReference type="EMBL" id="MOXJ01000001">
    <property type="protein sequence ID" value="PDO11670.1"/>
    <property type="molecule type" value="Genomic_DNA"/>
</dbReference>
<organism evidence="5 6">
    <name type="scientific">Candidatus Reconcilbacillus cellulovorans</name>
    <dbReference type="NCBI Taxonomy" id="1906605"/>
    <lineage>
        <taxon>Bacteria</taxon>
        <taxon>Bacillati</taxon>
        <taxon>Bacillota</taxon>
        <taxon>Bacilli</taxon>
        <taxon>Bacillales</taxon>
        <taxon>Paenibacillaceae</taxon>
        <taxon>Candidatus Reconcilbacillus</taxon>
    </lineage>
</organism>